<evidence type="ECO:0000259" key="2">
    <source>
        <dbReference type="Pfam" id="PF19124"/>
    </source>
</evidence>
<accession>A0A3Q8CZ67</accession>
<dbReference type="RefSeq" id="WP_057885596.1">
    <property type="nucleotide sequence ID" value="NZ_CP092367.1"/>
</dbReference>
<evidence type="ECO:0000313" key="4">
    <source>
        <dbReference type="Proteomes" id="UP000324497"/>
    </source>
</evidence>
<dbReference type="AlphaFoldDB" id="A0A3Q8CZ67"/>
<feature type="domain" description="DUF5808" evidence="2">
    <location>
        <begin position="304"/>
        <end position="329"/>
    </location>
</feature>
<name>A0A3Q8CZ67_9LACO</name>
<feature type="transmembrane region" description="Helical" evidence="1">
    <location>
        <begin position="133"/>
        <end position="155"/>
    </location>
</feature>
<dbReference type="Proteomes" id="UP000324497">
    <property type="component" value="Chromosome"/>
</dbReference>
<organism evidence="3 4">
    <name type="scientific">Liquorilactobacillus nagelii</name>
    <dbReference type="NCBI Taxonomy" id="82688"/>
    <lineage>
        <taxon>Bacteria</taxon>
        <taxon>Bacillati</taxon>
        <taxon>Bacillota</taxon>
        <taxon>Bacilli</taxon>
        <taxon>Lactobacillales</taxon>
        <taxon>Lactobacillaceae</taxon>
        <taxon>Liquorilactobacillus</taxon>
    </lineage>
</organism>
<feature type="transmembrane region" description="Helical" evidence="1">
    <location>
        <begin position="52"/>
        <end position="70"/>
    </location>
</feature>
<feature type="transmembrane region" description="Helical" evidence="1">
    <location>
        <begin position="259"/>
        <end position="278"/>
    </location>
</feature>
<dbReference type="Pfam" id="PF19124">
    <property type="entry name" value="DUF5808"/>
    <property type="match status" value="1"/>
</dbReference>
<feature type="transmembrane region" description="Helical" evidence="1">
    <location>
        <begin position="327"/>
        <end position="345"/>
    </location>
</feature>
<keyword evidence="1" id="KW-1133">Transmembrane helix</keyword>
<feature type="transmembrane region" description="Helical" evidence="1">
    <location>
        <begin position="184"/>
        <end position="202"/>
    </location>
</feature>
<proteinExistence type="predicted"/>
<gene>
    <name evidence="3" type="ORF">BSQ50_04475</name>
</gene>
<keyword evidence="1" id="KW-0472">Membrane</keyword>
<sequence>MNRIQVINELSWWLLLLLLAVEPWLTNKNVIFGVAFSQGEFWQKPFPRRLRRWYLLVLLGGGLLFNLLLLNSSQKTTWLLLGMPLLLGLSLLTFGIFHHKILNWQLQQKTDLQLTKQCLSVDTQQLSENELSAWWLVTLLILPFTAVISASFNYADLPAKLPVHFSFTGPDAWINKSQGGVWKVLVMQFGITLIFILLTWLMRRSPAAVRGNSQAVPGFYRFRRSIYFLLIFAGLLSQVTLSTPFLTQQNQLVFWLNRLNLIFVLILVIMPLLFYWFFTLRHEPHGPILNDNSKWLLGLIYYDPHDPSIFVQKRSGLGFTLNMARPASWVILGGIFVFAIIAAWLQN</sequence>
<evidence type="ECO:0000313" key="3">
    <source>
        <dbReference type="EMBL" id="AUJ31879.1"/>
    </source>
</evidence>
<dbReference type="GeneID" id="78521812"/>
<keyword evidence="1" id="KW-0812">Transmembrane</keyword>
<dbReference type="EMBL" id="CP018180">
    <property type="protein sequence ID" value="AUJ31879.1"/>
    <property type="molecule type" value="Genomic_DNA"/>
</dbReference>
<dbReference type="PANTHER" id="PTHR37810">
    <property type="entry name" value="IMMUNITY PROTEIN SDPI"/>
    <property type="match status" value="1"/>
</dbReference>
<feature type="transmembrane region" description="Helical" evidence="1">
    <location>
        <begin position="77"/>
        <end position="97"/>
    </location>
</feature>
<dbReference type="InterPro" id="IPR043831">
    <property type="entry name" value="DUF5808"/>
</dbReference>
<dbReference type="KEGG" id="lng:BSQ50_04475"/>
<reference evidence="3 4" key="1">
    <citation type="submission" date="2016-11" db="EMBL/GenBank/DDBJ databases">
        <title>Interaction between Lactobacillus species and yeast in water kefir.</title>
        <authorList>
            <person name="Behr J."/>
            <person name="Xu D."/>
            <person name="Vogel R.F."/>
        </authorList>
    </citation>
    <scope>NUCLEOTIDE SEQUENCE [LARGE SCALE GENOMIC DNA]</scope>
    <source>
        <strain evidence="3 4">TMW 1.1827</strain>
    </source>
</reference>
<dbReference type="GO" id="GO:0009636">
    <property type="term" value="P:response to toxic substance"/>
    <property type="evidence" value="ECO:0007669"/>
    <property type="project" value="TreeGrafter"/>
</dbReference>
<dbReference type="PANTHER" id="PTHR37810:SF9">
    <property type="entry name" value="MEMBRANE PROTEIN"/>
    <property type="match status" value="1"/>
</dbReference>
<protein>
    <recommendedName>
        <fullName evidence="2">DUF5808 domain-containing protein</fullName>
    </recommendedName>
</protein>
<keyword evidence="4" id="KW-1185">Reference proteome</keyword>
<evidence type="ECO:0000256" key="1">
    <source>
        <dbReference type="SAM" id="Phobius"/>
    </source>
</evidence>
<feature type="transmembrane region" description="Helical" evidence="1">
    <location>
        <begin position="226"/>
        <end position="247"/>
    </location>
</feature>